<dbReference type="OrthoDB" id="5313741at2759"/>
<organism evidence="2 3">
    <name type="scientific">Polytolypa hystricis (strain UAMH7299)</name>
    <dbReference type="NCBI Taxonomy" id="1447883"/>
    <lineage>
        <taxon>Eukaryota</taxon>
        <taxon>Fungi</taxon>
        <taxon>Dikarya</taxon>
        <taxon>Ascomycota</taxon>
        <taxon>Pezizomycotina</taxon>
        <taxon>Eurotiomycetes</taxon>
        <taxon>Eurotiomycetidae</taxon>
        <taxon>Onygenales</taxon>
        <taxon>Onygenales incertae sedis</taxon>
        <taxon>Polytolypa</taxon>
    </lineage>
</organism>
<evidence type="ECO:0000256" key="1">
    <source>
        <dbReference type="SAM" id="MobiDB-lite"/>
    </source>
</evidence>
<dbReference type="EMBL" id="PDNA01000035">
    <property type="protein sequence ID" value="PGH21466.1"/>
    <property type="molecule type" value="Genomic_DNA"/>
</dbReference>
<protein>
    <submittedName>
        <fullName evidence="2">Uncharacterized protein</fullName>
    </submittedName>
</protein>
<gene>
    <name evidence="2" type="ORF">AJ80_03257</name>
</gene>
<comment type="caution">
    <text evidence="2">The sequence shown here is derived from an EMBL/GenBank/DDBJ whole genome shotgun (WGS) entry which is preliminary data.</text>
</comment>
<feature type="compositionally biased region" description="Basic and acidic residues" evidence="1">
    <location>
        <begin position="95"/>
        <end position="116"/>
    </location>
</feature>
<proteinExistence type="predicted"/>
<reference evidence="2 3" key="1">
    <citation type="submission" date="2017-10" db="EMBL/GenBank/DDBJ databases">
        <title>Comparative genomics in systemic dimorphic fungi from Ajellomycetaceae.</title>
        <authorList>
            <person name="Munoz J.F."/>
            <person name="Mcewen J.G."/>
            <person name="Clay O.K."/>
            <person name="Cuomo C.A."/>
        </authorList>
    </citation>
    <scope>NUCLEOTIDE SEQUENCE [LARGE SCALE GENOMIC DNA]</scope>
    <source>
        <strain evidence="2 3">UAMH7299</strain>
    </source>
</reference>
<name>A0A2B7YIT1_POLH7</name>
<sequence length="161" mass="17557">MGHISQWLHLPQTSCQAHLCASTRAYWAEKPLLRPLIVLQHSTSSTIRSSIKSDGPPNIKKTFIGKLDAYSGAYNPPPANHGNASGSRLAALTGKVDEKASEPLSKKKKKEERDLNPDGSNTGNLTEDAIMLSGRIVAEAEHRCRYKILDILQEIGENADA</sequence>
<evidence type="ECO:0000313" key="3">
    <source>
        <dbReference type="Proteomes" id="UP000224634"/>
    </source>
</evidence>
<keyword evidence="3" id="KW-1185">Reference proteome</keyword>
<feature type="region of interest" description="Disordered" evidence="1">
    <location>
        <begin position="74"/>
        <end position="126"/>
    </location>
</feature>
<evidence type="ECO:0000313" key="2">
    <source>
        <dbReference type="EMBL" id="PGH21466.1"/>
    </source>
</evidence>
<dbReference type="Proteomes" id="UP000224634">
    <property type="component" value="Unassembled WGS sequence"/>
</dbReference>
<dbReference type="AlphaFoldDB" id="A0A2B7YIT1"/>
<accession>A0A2B7YIT1</accession>